<dbReference type="GO" id="GO:0033554">
    <property type="term" value="P:cellular response to stress"/>
    <property type="evidence" value="ECO:0007669"/>
    <property type="project" value="TreeGrafter"/>
</dbReference>
<keyword evidence="4" id="KW-0049">Antioxidant</keyword>
<dbReference type="GO" id="GO:0006979">
    <property type="term" value="P:response to oxidative stress"/>
    <property type="evidence" value="ECO:0007669"/>
    <property type="project" value="TreeGrafter"/>
</dbReference>
<protein>
    <recommendedName>
        <fullName evidence="2">thioredoxin-dependent peroxiredoxin</fullName>
        <ecNumber evidence="2">1.11.1.24</ecNumber>
    </recommendedName>
</protein>
<keyword evidence="12" id="KW-1185">Reference proteome</keyword>
<dbReference type="InterPro" id="IPR036249">
    <property type="entry name" value="Thioredoxin-like_sf"/>
</dbReference>
<comment type="caution">
    <text evidence="11">The sequence shown here is derived from an EMBL/GenBank/DDBJ whole genome shotgun (WGS) entry which is preliminary data.</text>
</comment>
<evidence type="ECO:0000256" key="5">
    <source>
        <dbReference type="ARBA" id="ARBA00023002"/>
    </source>
</evidence>
<evidence type="ECO:0000313" key="11">
    <source>
        <dbReference type="EMBL" id="PVU85180.1"/>
    </source>
</evidence>
<dbReference type="InterPro" id="IPR050217">
    <property type="entry name" value="Peroxiredoxin"/>
</dbReference>
<dbReference type="GO" id="GO:0005829">
    <property type="term" value="C:cytosol"/>
    <property type="evidence" value="ECO:0007669"/>
    <property type="project" value="TreeGrafter"/>
</dbReference>
<dbReference type="Proteomes" id="UP000245609">
    <property type="component" value="Unassembled WGS sequence"/>
</dbReference>
<keyword evidence="7" id="KW-0676">Redox-active center</keyword>
<dbReference type="Pfam" id="PF10417">
    <property type="entry name" value="1-cysPrx_C"/>
    <property type="match status" value="1"/>
</dbReference>
<evidence type="ECO:0000256" key="9">
    <source>
        <dbReference type="SAM" id="MobiDB-lite"/>
    </source>
</evidence>
<evidence type="ECO:0000259" key="10">
    <source>
        <dbReference type="PROSITE" id="PS51352"/>
    </source>
</evidence>
<dbReference type="SUPFAM" id="SSF52833">
    <property type="entry name" value="Thioredoxin-like"/>
    <property type="match status" value="1"/>
</dbReference>
<gene>
    <name evidence="11" type="ORF">BB560_007129</name>
</gene>
<dbReference type="InterPro" id="IPR013766">
    <property type="entry name" value="Thioredoxin_domain"/>
</dbReference>
<name>A0A2T9XYN9_9FUNG</name>
<evidence type="ECO:0000256" key="1">
    <source>
        <dbReference type="ARBA" id="ARBA00009796"/>
    </source>
</evidence>
<evidence type="ECO:0000313" key="12">
    <source>
        <dbReference type="Proteomes" id="UP000245609"/>
    </source>
</evidence>
<comment type="similarity">
    <text evidence="1">Belongs to the peroxiredoxin family. AhpC/Prx1 subfamily.</text>
</comment>
<evidence type="ECO:0000256" key="3">
    <source>
        <dbReference type="ARBA" id="ARBA00022559"/>
    </source>
</evidence>
<sequence length="250" mass="27366">MQRALSTRAIRPLLFPSLRPSLLSKSRPLVNPLLCSVSSTTIFSRHSSHHAKVRFPAPEFSAPAVINKEIVDISLSDLLKKNDYVVLLFYPMDFTFVCPTELIAFSQAKDKFAALNTQVVGISTDSEFSHLAWSKLDSKLGGLSSAAVDNCLLPLVADRSHSISKKYGVLLEDGGIALRGLFVIDKKGILRSSIINDLPIGRSVDEALRIIEAIKFTDTHGEVCPANWSAGKPSIKPSPKDSLEYFGKNQ</sequence>
<dbReference type="AlphaFoldDB" id="A0A2T9XYN9"/>
<feature type="region of interest" description="Disordered" evidence="9">
    <location>
        <begin position="228"/>
        <end position="250"/>
    </location>
</feature>
<dbReference type="PANTHER" id="PTHR10681">
    <property type="entry name" value="THIOREDOXIN PEROXIDASE"/>
    <property type="match status" value="1"/>
</dbReference>
<evidence type="ECO:0000256" key="6">
    <source>
        <dbReference type="ARBA" id="ARBA00023157"/>
    </source>
</evidence>
<dbReference type="STRING" id="133381.A0A2T9XYN9"/>
<dbReference type="GO" id="GO:0042744">
    <property type="term" value="P:hydrogen peroxide catabolic process"/>
    <property type="evidence" value="ECO:0007669"/>
    <property type="project" value="TreeGrafter"/>
</dbReference>
<evidence type="ECO:0000256" key="8">
    <source>
        <dbReference type="ARBA" id="ARBA00049091"/>
    </source>
</evidence>
<accession>A0A2T9XYN9</accession>
<dbReference type="PROSITE" id="PS51352">
    <property type="entry name" value="THIOREDOXIN_2"/>
    <property type="match status" value="1"/>
</dbReference>
<evidence type="ECO:0000256" key="2">
    <source>
        <dbReference type="ARBA" id="ARBA00013017"/>
    </source>
</evidence>
<dbReference type="InterPro" id="IPR019479">
    <property type="entry name" value="Peroxiredoxin_C"/>
</dbReference>
<dbReference type="EC" id="1.11.1.24" evidence="2"/>
<keyword evidence="6" id="KW-1015">Disulfide bond</keyword>
<keyword evidence="3" id="KW-0575">Peroxidase</keyword>
<evidence type="ECO:0000256" key="4">
    <source>
        <dbReference type="ARBA" id="ARBA00022862"/>
    </source>
</evidence>
<dbReference type="GO" id="GO:0008379">
    <property type="term" value="F:thioredoxin peroxidase activity"/>
    <property type="evidence" value="ECO:0007669"/>
    <property type="project" value="TreeGrafter"/>
</dbReference>
<feature type="domain" description="Thioredoxin" evidence="10">
    <location>
        <begin position="51"/>
        <end position="216"/>
    </location>
</feature>
<keyword evidence="5" id="KW-0560">Oxidoreductase</keyword>
<dbReference type="OrthoDB" id="185659at2759"/>
<comment type="catalytic activity">
    <reaction evidence="8">
        <text>a hydroperoxide + [thioredoxin]-dithiol = an alcohol + [thioredoxin]-disulfide + H2O</text>
        <dbReference type="Rhea" id="RHEA:62620"/>
        <dbReference type="Rhea" id="RHEA-COMP:10698"/>
        <dbReference type="Rhea" id="RHEA-COMP:10700"/>
        <dbReference type="ChEBI" id="CHEBI:15377"/>
        <dbReference type="ChEBI" id="CHEBI:29950"/>
        <dbReference type="ChEBI" id="CHEBI:30879"/>
        <dbReference type="ChEBI" id="CHEBI:35924"/>
        <dbReference type="ChEBI" id="CHEBI:50058"/>
        <dbReference type="EC" id="1.11.1.24"/>
    </reaction>
</comment>
<dbReference type="FunFam" id="3.40.30.10:FF:000003">
    <property type="entry name" value="Peroxiredoxin 1"/>
    <property type="match status" value="1"/>
</dbReference>
<organism evidence="11 12">
    <name type="scientific">Smittium megazygosporum</name>
    <dbReference type="NCBI Taxonomy" id="133381"/>
    <lineage>
        <taxon>Eukaryota</taxon>
        <taxon>Fungi</taxon>
        <taxon>Fungi incertae sedis</taxon>
        <taxon>Zoopagomycota</taxon>
        <taxon>Kickxellomycotina</taxon>
        <taxon>Harpellomycetes</taxon>
        <taxon>Harpellales</taxon>
        <taxon>Legeriomycetaceae</taxon>
        <taxon>Smittium</taxon>
    </lineage>
</organism>
<dbReference type="CDD" id="cd03015">
    <property type="entry name" value="PRX_Typ2cys"/>
    <property type="match status" value="1"/>
</dbReference>
<dbReference type="InterPro" id="IPR000866">
    <property type="entry name" value="AhpC/TSA"/>
</dbReference>
<reference evidence="11 12" key="1">
    <citation type="journal article" date="2018" name="MBio">
        <title>Comparative Genomics Reveals the Core Gene Toolbox for the Fungus-Insect Symbiosis.</title>
        <authorList>
            <person name="Wang Y."/>
            <person name="Stata M."/>
            <person name="Wang W."/>
            <person name="Stajich J.E."/>
            <person name="White M.M."/>
            <person name="Moncalvo J.M."/>
        </authorList>
    </citation>
    <scope>NUCLEOTIDE SEQUENCE [LARGE SCALE GENOMIC DNA]</scope>
    <source>
        <strain evidence="11 12">SC-DP-2</strain>
    </source>
</reference>
<evidence type="ECO:0000256" key="7">
    <source>
        <dbReference type="ARBA" id="ARBA00023284"/>
    </source>
</evidence>
<proteinExistence type="inferred from homology"/>
<dbReference type="PANTHER" id="PTHR10681:SF128">
    <property type="entry name" value="THIOREDOXIN-DEPENDENT PEROXIDE REDUCTASE, MITOCHONDRIAL"/>
    <property type="match status" value="1"/>
</dbReference>
<dbReference type="Gene3D" id="3.40.30.10">
    <property type="entry name" value="Glutaredoxin"/>
    <property type="match status" value="1"/>
</dbReference>
<dbReference type="EMBL" id="MBFS01003715">
    <property type="protein sequence ID" value="PVU85180.1"/>
    <property type="molecule type" value="Genomic_DNA"/>
</dbReference>
<dbReference type="GO" id="GO:0045454">
    <property type="term" value="P:cell redox homeostasis"/>
    <property type="evidence" value="ECO:0007669"/>
    <property type="project" value="TreeGrafter"/>
</dbReference>
<dbReference type="Pfam" id="PF00578">
    <property type="entry name" value="AhpC-TSA"/>
    <property type="match status" value="1"/>
</dbReference>